<dbReference type="RefSeq" id="WP_183376654.1">
    <property type="nucleotide sequence ID" value="NZ_CBCSFZ010000013.1"/>
</dbReference>
<evidence type="ECO:0000313" key="7">
    <source>
        <dbReference type="Proteomes" id="UP000568050"/>
    </source>
</evidence>
<evidence type="ECO:0000256" key="4">
    <source>
        <dbReference type="ARBA" id="ARBA00021735"/>
    </source>
</evidence>
<sequence length="102" mass="11148">MTKNHDSITDAAAAERMPQWRIEDSTAHLQAKGRSFADAIRFVTGVAELAEAADHHPDIDIRFNRVRLALSSHDVGSLSDRDVALGEQIVRLAEEQGLTVSA</sequence>
<comment type="caution">
    <text evidence="6">The sequence shown here is derived from an EMBL/GenBank/DDBJ whole genome shotgun (WGS) entry which is preliminary data.</text>
</comment>
<dbReference type="Proteomes" id="UP000568050">
    <property type="component" value="Unassembled WGS sequence"/>
</dbReference>
<protein>
    <recommendedName>
        <fullName evidence="4">Putative pterin-4-alpha-carbinolamine dehydratase</fullName>
        <ecNumber evidence="3">4.2.1.96</ecNumber>
    </recommendedName>
</protein>
<evidence type="ECO:0000313" key="6">
    <source>
        <dbReference type="EMBL" id="MBB3023463.1"/>
    </source>
</evidence>
<dbReference type="SUPFAM" id="SSF55248">
    <property type="entry name" value="PCD-like"/>
    <property type="match status" value="1"/>
</dbReference>
<organism evidence="6 7">
    <name type="scientific">Helcobacillus massiliensis</name>
    <dbReference type="NCBI Taxonomy" id="521392"/>
    <lineage>
        <taxon>Bacteria</taxon>
        <taxon>Bacillati</taxon>
        <taxon>Actinomycetota</taxon>
        <taxon>Actinomycetes</taxon>
        <taxon>Micrococcales</taxon>
        <taxon>Dermabacteraceae</taxon>
        <taxon>Helcobacillus</taxon>
    </lineage>
</organism>
<evidence type="ECO:0000256" key="2">
    <source>
        <dbReference type="ARBA" id="ARBA00006472"/>
    </source>
</evidence>
<dbReference type="EC" id="4.2.1.96" evidence="3"/>
<dbReference type="GO" id="GO:0008124">
    <property type="term" value="F:4-alpha-hydroxytetrahydrobiopterin dehydratase activity"/>
    <property type="evidence" value="ECO:0007669"/>
    <property type="project" value="UniProtKB-EC"/>
</dbReference>
<dbReference type="PANTHER" id="PTHR12599">
    <property type="entry name" value="PTERIN-4-ALPHA-CARBINOLAMINE DEHYDRATASE"/>
    <property type="match status" value="1"/>
</dbReference>
<dbReference type="Pfam" id="PF01329">
    <property type="entry name" value="Pterin_4a"/>
    <property type="match status" value="1"/>
</dbReference>
<dbReference type="Gene3D" id="3.30.1360.20">
    <property type="entry name" value="Transcriptional coactivator/pterin dehydratase"/>
    <property type="match status" value="1"/>
</dbReference>
<name>A0A839QSI8_9MICO</name>
<proteinExistence type="inferred from homology"/>
<accession>A0A839QSI8</accession>
<comment type="catalytic activity">
    <reaction evidence="1">
        <text>(4aS,6R)-4a-hydroxy-L-erythro-5,6,7,8-tetrahydrobiopterin = (6R)-L-erythro-6,7-dihydrobiopterin + H2O</text>
        <dbReference type="Rhea" id="RHEA:11920"/>
        <dbReference type="ChEBI" id="CHEBI:15377"/>
        <dbReference type="ChEBI" id="CHEBI:15642"/>
        <dbReference type="ChEBI" id="CHEBI:43120"/>
        <dbReference type="EC" id="4.2.1.96"/>
    </reaction>
</comment>
<dbReference type="InterPro" id="IPR036428">
    <property type="entry name" value="PCD_sf"/>
</dbReference>
<reference evidence="6 7" key="1">
    <citation type="submission" date="2020-08" db="EMBL/GenBank/DDBJ databases">
        <title>Sequencing the genomes of 1000 actinobacteria strains.</title>
        <authorList>
            <person name="Klenk H.-P."/>
        </authorList>
    </citation>
    <scope>NUCLEOTIDE SEQUENCE [LARGE SCALE GENOMIC DNA]</scope>
    <source>
        <strain evidence="6 7">DSM 23040</strain>
    </source>
</reference>
<gene>
    <name evidence="6" type="ORF">FHX50_001758</name>
</gene>
<dbReference type="CDD" id="cd00488">
    <property type="entry name" value="PCD_DCoH"/>
    <property type="match status" value="1"/>
</dbReference>
<evidence type="ECO:0000256" key="1">
    <source>
        <dbReference type="ARBA" id="ARBA00001554"/>
    </source>
</evidence>
<dbReference type="EMBL" id="JACHWP010000005">
    <property type="protein sequence ID" value="MBB3023463.1"/>
    <property type="molecule type" value="Genomic_DNA"/>
</dbReference>
<keyword evidence="5 6" id="KW-0456">Lyase</keyword>
<comment type="similarity">
    <text evidence="2">Belongs to the pterin-4-alpha-carbinolamine dehydratase family.</text>
</comment>
<keyword evidence="7" id="KW-1185">Reference proteome</keyword>
<dbReference type="InterPro" id="IPR001533">
    <property type="entry name" value="Pterin_deHydtase"/>
</dbReference>
<dbReference type="AlphaFoldDB" id="A0A839QSI8"/>
<dbReference type="GO" id="GO:0006729">
    <property type="term" value="P:tetrahydrobiopterin biosynthetic process"/>
    <property type="evidence" value="ECO:0007669"/>
    <property type="project" value="InterPro"/>
</dbReference>
<evidence type="ECO:0000256" key="5">
    <source>
        <dbReference type="ARBA" id="ARBA00023239"/>
    </source>
</evidence>
<evidence type="ECO:0000256" key="3">
    <source>
        <dbReference type="ARBA" id="ARBA00013252"/>
    </source>
</evidence>
<dbReference type="PANTHER" id="PTHR12599:SF0">
    <property type="entry name" value="PTERIN-4-ALPHA-CARBINOLAMINE DEHYDRATASE"/>
    <property type="match status" value="1"/>
</dbReference>